<keyword evidence="3" id="KW-0732">Signal</keyword>
<dbReference type="PANTHER" id="PTHR13891">
    <property type="entry name" value="CYTOCHROME C OXIDASE ASSEMBLY FACTOR 7"/>
    <property type="match status" value="1"/>
</dbReference>
<keyword evidence="5" id="KW-1185">Reference proteome</keyword>
<comment type="similarity">
    <text evidence="1">Belongs to the hcp beta-lactamase family.</text>
</comment>
<dbReference type="EMBL" id="FUYP01000032">
    <property type="protein sequence ID" value="SKB93689.1"/>
    <property type="molecule type" value="Genomic_DNA"/>
</dbReference>
<proteinExistence type="inferred from homology"/>
<dbReference type="Gene3D" id="1.25.40.10">
    <property type="entry name" value="Tetratricopeptide repeat domain"/>
    <property type="match status" value="2"/>
</dbReference>
<evidence type="ECO:0000313" key="5">
    <source>
        <dbReference type="Proteomes" id="UP000190044"/>
    </source>
</evidence>
<dbReference type="SUPFAM" id="SSF81901">
    <property type="entry name" value="HCP-like"/>
    <property type="match status" value="2"/>
</dbReference>
<accession>A0A1T5FBZ2</accession>
<evidence type="ECO:0000256" key="3">
    <source>
        <dbReference type="SAM" id="SignalP"/>
    </source>
</evidence>
<keyword evidence="2" id="KW-0677">Repeat</keyword>
<dbReference type="AlphaFoldDB" id="A0A1T5FBZ2"/>
<dbReference type="InterPro" id="IPR011990">
    <property type="entry name" value="TPR-like_helical_dom_sf"/>
</dbReference>
<dbReference type="InterPro" id="IPR040239">
    <property type="entry name" value="HcpB-like"/>
</dbReference>
<gene>
    <name evidence="4" type="ORF">SAMN06295937_103215</name>
</gene>
<dbReference type="RefSeq" id="WP_176141657.1">
    <property type="nucleotide sequence ID" value="NZ_FUYP01000032.1"/>
</dbReference>
<dbReference type="Proteomes" id="UP000190044">
    <property type="component" value="Unassembled WGS sequence"/>
</dbReference>
<dbReference type="InterPro" id="IPR006597">
    <property type="entry name" value="Sel1-like"/>
</dbReference>
<dbReference type="SMART" id="SM00671">
    <property type="entry name" value="SEL1"/>
    <property type="match status" value="5"/>
</dbReference>
<dbReference type="Pfam" id="PF08238">
    <property type="entry name" value="Sel1"/>
    <property type="match status" value="5"/>
</dbReference>
<feature type="chain" id="PRO_5039905615" evidence="3">
    <location>
        <begin position="24"/>
        <end position="369"/>
    </location>
</feature>
<reference evidence="5" key="1">
    <citation type="submission" date="2017-02" db="EMBL/GenBank/DDBJ databases">
        <authorList>
            <person name="Varghese N."/>
            <person name="Submissions S."/>
        </authorList>
    </citation>
    <scope>NUCLEOTIDE SEQUENCE [LARGE SCALE GENOMIC DNA]</scope>
    <source>
        <strain evidence="5">R11H</strain>
    </source>
</reference>
<evidence type="ECO:0000313" key="4">
    <source>
        <dbReference type="EMBL" id="SKB93689.1"/>
    </source>
</evidence>
<evidence type="ECO:0000256" key="1">
    <source>
        <dbReference type="ARBA" id="ARBA00008486"/>
    </source>
</evidence>
<evidence type="ECO:0000256" key="2">
    <source>
        <dbReference type="ARBA" id="ARBA00022737"/>
    </source>
</evidence>
<feature type="signal peptide" evidence="3">
    <location>
        <begin position="1"/>
        <end position="23"/>
    </location>
</feature>
<name>A0A1T5FBZ2_9SPHN</name>
<protein>
    <submittedName>
        <fullName evidence="4">TPR repeat</fullName>
    </submittedName>
</protein>
<sequence>MYRLTLLVISAFMTIGFVYPAQAQSAEQSYNQGARAYRAQDMTTARDHFRRACDLGHGRGCYNYGVMSYQGLVGDEPDLEHARWLYDKACQFDHVAGCFNLARMAFNGQGGAVDFAVARTGFEASCNAGIANGCNGFAVMLEQAQGGPADKPRARSLYQQACNAGEAPACENLAKFDAGPVTAESLRAGLEAFDADRFGEAMRLLRPHAEGGESAAQYAVGFMYAYGQSVSRDYLAAADWLTRSAEQGYEHAQDLIVLITPNIAQARYIDHIDRYGPDASSLQSFSFDVAQYCTLRGPNCTALRARENQWRRDHNARAEAANMARIWSLYGSGQNDEQFWSQARARSECLRRVARSTEAQTRGLNNGAT</sequence>
<dbReference type="PANTHER" id="PTHR13891:SF1">
    <property type="entry name" value="CYTOCHROME C OXIDASE ASSEMBLY FACTOR 7"/>
    <property type="match status" value="1"/>
</dbReference>
<organism evidence="4 5">
    <name type="scientific">Sphingopyxis flava</name>
    <dbReference type="NCBI Taxonomy" id="1507287"/>
    <lineage>
        <taxon>Bacteria</taxon>
        <taxon>Pseudomonadati</taxon>
        <taxon>Pseudomonadota</taxon>
        <taxon>Alphaproteobacteria</taxon>
        <taxon>Sphingomonadales</taxon>
        <taxon>Sphingomonadaceae</taxon>
        <taxon>Sphingopyxis</taxon>
    </lineage>
</organism>